<evidence type="ECO:0000313" key="3">
    <source>
        <dbReference type="EMBL" id="KGO80423.1"/>
    </source>
</evidence>
<dbReference type="EMBL" id="JRLV01000010">
    <property type="protein sequence ID" value="KGO80423.1"/>
    <property type="molecule type" value="Genomic_DNA"/>
</dbReference>
<dbReference type="Gene3D" id="2.60.120.1130">
    <property type="match status" value="1"/>
</dbReference>
<dbReference type="Pfam" id="PF12969">
    <property type="entry name" value="DUF3857"/>
    <property type="match status" value="1"/>
</dbReference>
<dbReference type="Gene3D" id="3.10.620.30">
    <property type="match status" value="1"/>
</dbReference>
<gene>
    <name evidence="3" type="ORF">Q763_10415</name>
</gene>
<protein>
    <recommendedName>
        <fullName evidence="2">DUF3857 domain-containing protein</fullName>
    </recommendedName>
</protein>
<keyword evidence="1" id="KW-0732">Signal</keyword>
<dbReference type="InterPro" id="IPR024618">
    <property type="entry name" value="DUF3857"/>
</dbReference>
<evidence type="ECO:0000256" key="1">
    <source>
        <dbReference type="SAM" id="SignalP"/>
    </source>
</evidence>
<name>A0A0A2LMK2_9FLAO</name>
<dbReference type="Gene3D" id="2.60.40.3140">
    <property type="match status" value="1"/>
</dbReference>
<dbReference type="eggNOG" id="COG1305">
    <property type="taxonomic scope" value="Bacteria"/>
</dbReference>
<sequence>MKIGKQISVLLLLLTTATLFAQNYKPGKVSEKELEEKACPYDTDAPAAILYEKGEISFDFNSQGKWIIVTDVFVRLKVYSKDGYGYANEGVSYYVDGVNSESVEFSDLVVYNLTDGKVDKTKIKDDGVFDEEINKKWRVKKVAFPNVKEGSVIEYRYIKKTPYIASLPNWYFQSDIPVKKSEVEFGVPQCFVYSRILSPYFPLEQDKKTRNAYREYSTSVGKGVYGTSSGSNKSEKASLTFIENVYIYKAENVPALKNEVFVDNINNYRSFVKHQLSSSQMPGEAEKKYASDWDTVAAKIYEDEGFGKQIENQSYYSEDIDALLKGVTNDEKKVEIIFDYVKNKMAWNGDKSYLCTGNLKRAYESRTGNSADINLMLVSMLKYARVNANPILLSTRDNGHVAFVNRNEFNYVIAGAQLPGKVVLLDATSKNAGIDVVPVRTLNVFGRMITDDLKAKEISLMPEKKSRVNVMLIASLNADGQIAGNMKKQYFDYEALIYREEKGNTSEDDKIRGLENRYGIRVEEYSASNVNEVDKAVVEEVSFTSDVDVAGDKMYFSPMLMLGMTQNPFKQEERVYPIDILYPHQERYAITINIPEGYKVESLPESIALGTQDDFVSYKFVVAVNQNNQIQIIAQEDVKYARINPEYYKDLKAFYGDLVKKQTEKIVLIKD</sequence>
<dbReference type="AlphaFoldDB" id="A0A0A2LMK2"/>
<dbReference type="STRING" id="1406840.Q763_10415"/>
<accession>A0A0A2LMK2</accession>
<dbReference type="RefSeq" id="WP_035133889.1">
    <property type="nucleotide sequence ID" value="NZ_JRLV01000010.1"/>
</dbReference>
<dbReference type="Proteomes" id="UP000030129">
    <property type="component" value="Unassembled WGS sequence"/>
</dbReference>
<organism evidence="3 4">
    <name type="scientific">Flavobacterium beibuense F44-8</name>
    <dbReference type="NCBI Taxonomy" id="1406840"/>
    <lineage>
        <taxon>Bacteria</taxon>
        <taxon>Pseudomonadati</taxon>
        <taxon>Bacteroidota</taxon>
        <taxon>Flavobacteriia</taxon>
        <taxon>Flavobacteriales</taxon>
        <taxon>Flavobacteriaceae</taxon>
        <taxon>Flavobacterium</taxon>
    </lineage>
</organism>
<keyword evidence="4" id="KW-1185">Reference proteome</keyword>
<comment type="caution">
    <text evidence="3">The sequence shown here is derived from an EMBL/GenBank/DDBJ whole genome shotgun (WGS) entry which is preliminary data.</text>
</comment>
<feature type="chain" id="PRO_5002002411" description="DUF3857 domain-containing protein" evidence="1">
    <location>
        <begin position="22"/>
        <end position="671"/>
    </location>
</feature>
<evidence type="ECO:0000259" key="2">
    <source>
        <dbReference type="Pfam" id="PF12969"/>
    </source>
</evidence>
<proteinExistence type="predicted"/>
<feature type="signal peptide" evidence="1">
    <location>
        <begin position="1"/>
        <end position="21"/>
    </location>
</feature>
<reference evidence="3 4" key="1">
    <citation type="submission" date="2013-09" db="EMBL/GenBank/DDBJ databases">
        <authorList>
            <person name="Zeng Z."/>
            <person name="Chen C."/>
        </authorList>
    </citation>
    <scope>NUCLEOTIDE SEQUENCE [LARGE SCALE GENOMIC DNA]</scope>
    <source>
        <strain evidence="3 4">F44-8</strain>
    </source>
</reference>
<evidence type="ECO:0000313" key="4">
    <source>
        <dbReference type="Proteomes" id="UP000030129"/>
    </source>
</evidence>
<feature type="domain" description="DUF3857" evidence="2">
    <location>
        <begin position="77"/>
        <end position="220"/>
    </location>
</feature>